<dbReference type="PANTHER" id="PTHR36811">
    <property type="entry name" value="OS08G0444440 PROTEIN"/>
    <property type="match status" value="1"/>
</dbReference>
<sequence length="219" mass="24724">MASKVQLGVLKNKNNKPTNRKDAAKCVRQVANYLKSDSYLYGPLLNPPLATTRATGDDFPPPKVSFPEGIEYMARGRKNNNKGLGKKIVQYLKSDSYLYGPFLSSRSTIPGYVRRSKKLTMEMLMTRKVTRKDKQSTVEKSNVTVEQEEEFCDVVVLPPTTPDRNRSSGQQQQRSARRRQEVSSHVVPRRSFRSSSSSAVSVARKSLPSTRMRTLLVDH</sequence>
<keyword evidence="3" id="KW-1185">Reference proteome</keyword>
<feature type="region of interest" description="Disordered" evidence="1">
    <location>
        <begin position="157"/>
        <end position="219"/>
    </location>
</feature>
<dbReference type="PANTHER" id="PTHR36811:SF2">
    <property type="entry name" value="OS08G0444440 PROTEIN"/>
    <property type="match status" value="1"/>
</dbReference>
<evidence type="ECO:0000313" key="2">
    <source>
        <dbReference type="EMBL" id="CAI0394131.1"/>
    </source>
</evidence>
<dbReference type="EMBL" id="CAMGYJ010000003">
    <property type="protein sequence ID" value="CAI0394131.1"/>
    <property type="molecule type" value="Genomic_DNA"/>
</dbReference>
<name>A0AAV0I9G6_9ROSI</name>
<proteinExistence type="predicted"/>
<protein>
    <submittedName>
        <fullName evidence="2">Uncharacterized protein</fullName>
    </submittedName>
</protein>
<dbReference type="AlphaFoldDB" id="A0AAV0I9G6"/>
<evidence type="ECO:0000313" key="3">
    <source>
        <dbReference type="Proteomes" id="UP001154282"/>
    </source>
</evidence>
<evidence type="ECO:0000256" key="1">
    <source>
        <dbReference type="SAM" id="MobiDB-lite"/>
    </source>
</evidence>
<feature type="compositionally biased region" description="Low complexity" evidence="1">
    <location>
        <begin position="193"/>
        <end position="206"/>
    </location>
</feature>
<accession>A0AAV0I9G6</accession>
<dbReference type="Proteomes" id="UP001154282">
    <property type="component" value="Unassembled WGS sequence"/>
</dbReference>
<organism evidence="2 3">
    <name type="scientific">Linum tenue</name>
    <dbReference type="NCBI Taxonomy" id="586396"/>
    <lineage>
        <taxon>Eukaryota</taxon>
        <taxon>Viridiplantae</taxon>
        <taxon>Streptophyta</taxon>
        <taxon>Embryophyta</taxon>
        <taxon>Tracheophyta</taxon>
        <taxon>Spermatophyta</taxon>
        <taxon>Magnoliopsida</taxon>
        <taxon>eudicotyledons</taxon>
        <taxon>Gunneridae</taxon>
        <taxon>Pentapetalae</taxon>
        <taxon>rosids</taxon>
        <taxon>fabids</taxon>
        <taxon>Malpighiales</taxon>
        <taxon>Linaceae</taxon>
        <taxon>Linum</taxon>
    </lineage>
</organism>
<feature type="region of interest" description="Disordered" evidence="1">
    <location>
        <begin position="1"/>
        <end position="21"/>
    </location>
</feature>
<reference evidence="2" key="1">
    <citation type="submission" date="2022-08" db="EMBL/GenBank/DDBJ databases">
        <authorList>
            <person name="Gutierrez-Valencia J."/>
        </authorList>
    </citation>
    <scope>NUCLEOTIDE SEQUENCE</scope>
</reference>
<comment type="caution">
    <text evidence="2">The sequence shown here is derived from an EMBL/GenBank/DDBJ whole genome shotgun (WGS) entry which is preliminary data.</text>
</comment>
<gene>
    <name evidence="2" type="ORF">LITE_LOCUS8213</name>
</gene>